<evidence type="ECO:0008006" key="4">
    <source>
        <dbReference type="Google" id="ProtNLM"/>
    </source>
</evidence>
<accession>H2ARE3</accession>
<organism evidence="2 3">
    <name type="scientific">Kazachstania africana (strain ATCC 22294 / BCRC 22015 / CBS 2517 / CECT 1963 / NBRC 1671 / NRRL Y-8276)</name>
    <name type="common">Yeast</name>
    <name type="synonym">Kluyveromyces africanus</name>
    <dbReference type="NCBI Taxonomy" id="1071382"/>
    <lineage>
        <taxon>Eukaryota</taxon>
        <taxon>Fungi</taxon>
        <taxon>Dikarya</taxon>
        <taxon>Ascomycota</taxon>
        <taxon>Saccharomycotina</taxon>
        <taxon>Saccharomycetes</taxon>
        <taxon>Saccharomycetales</taxon>
        <taxon>Saccharomycetaceae</taxon>
        <taxon>Kazachstania</taxon>
    </lineage>
</organism>
<name>H2ARE3_KAZAF</name>
<dbReference type="eggNOG" id="ENOG502QRQ1">
    <property type="taxonomic scope" value="Eukaryota"/>
</dbReference>
<dbReference type="GO" id="GO:0051293">
    <property type="term" value="P:establishment of spindle localization"/>
    <property type="evidence" value="ECO:0007669"/>
    <property type="project" value="TreeGrafter"/>
</dbReference>
<dbReference type="Proteomes" id="UP000005220">
    <property type="component" value="Chromosome 2"/>
</dbReference>
<keyword evidence="3" id="KW-1185">Reference proteome</keyword>
<dbReference type="GO" id="GO:0031578">
    <property type="term" value="P:mitotic spindle orientation checkpoint signaling"/>
    <property type="evidence" value="ECO:0007669"/>
    <property type="project" value="TreeGrafter"/>
</dbReference>
<dbReference type="Pfam" id="PF08580">
    <property type="entry name" value="KAR9"/>
    <property type="match status" value="1"/>
</dbReference>
<dbReference type="GeneID" id="13884824"/>
<dbReference type="GO" id="GO:0030473">
    <property type="term" value="P:nuclear migration along microtubule"/>
    <property type="evidence" value="ECO:0007669"/>
    <property type="project" value="TreeGrafter"/>
</dbReference>
<proteinExistence type="predicted"/>
<dbReference type="OrthoDB" id="5559380at2759"/>
<feature type="region of interest" description="Disordered" evidence="1">
    <location>
        <begin position="676"/>
        <end position="695"/>
    </location>
</feature>
<dbReference type="KEGG" id="kaf:KAFR_0B06470"/>
<protein>
    <recommendedName>
        <fullName evidence="4">Karyogamy protein KAR9</fullName>
    </recommendedName>
</protein>
<dbReference type="GO" id="GO:0043332">
    <property type="term" value="C:mating projection tip"/>
    <property type="evidence" value="ECO:0007669"/>
    <property type="project" value="TreeGrafter"/>
</dbReference>
<dbReference type="HOGENOM" id="CLU_016705_0_0_1"/>
<reference evidence="2 3" key="1">
    <citation type="journal article" date="2011" name="Proc. Natl. Acad. Sci. U.S.A.">
        <title>Evolutionary erosion of yeast sex chromosomes by mating-type switching accidents.</title>
        <authorList>
            <person name="Gordon J.L."/>
            <person name="Armisen D."/>
            <person name="Proux-Wera E."/>
            <person name="Oheigeartaigh S.S."/>
            <person name="Byrne K.P."/>
            <person name="Wolfe K.H."/>
        </authorList>
    </citation>
    <scope>NUCLEOTIDE SEQUENCE [LARGE SCALE GENOMIC DNA]</scope>
    <source>
        <strain evidence="3">ATCC 22294 / BCRC 22015 / CBS 2517 / CECT 1963 / NBRC 1671 / NRRL Y-8276</strain>
    </source>
</reference>
<evidence type="ECO:0000313" key="2">
    <source>
        <dbReference type="EMBL" id="CCF56943.1"/>
    </source>
</evidence>
<dbReference type="PANTHER" id="PTHR37271">
    <property type="entry name" value="KARYOGAMY PROTEIN KAR9"/>
    <property type="match status" value="1"/>
</dbReference>
<dbReference type="InParanoid" id="H2ARE3"/>
<gene>
    <name evidence="2" type="primary">KAFR0B06470</name>
    <name evidence="2" type="ORF">KAFR_0B06470</name>
</gene>
<evidence type="ECO:0000256" key="1">
    <source>
        <dbReference type="SAM" id="MobiDB-lite"/>
    </source>
</evidence>
<sequence>MAQAYSGSGVISHNLIVKLQGILEFLQSVSDSRNIYDKLIELEDILKEFAKEISFRISDEFLDTITKTEELIELLSELSLHREDYNQLIKISKEAIDPILLHLIDVVEGENDKSMAEYYDSVFDAIENCNKLKIQVELSLNTIKEFIDIQTEFNEILADNIETLDSIIDENITDFFKIQSDRNASPIRHQPSFTLNKLIKLLTVDANAETSSKRSSQFELEPKLPVFSSFEKEVMNALMDLRKSLIPIETSIVEILPKRIKSFQDFRIGRFKKVSILVKVLDSQYKLILKKFIFLNNELKVLKREMIDDRWNVIFRNLNIELRHLMNELDDIYNKSKEIRYNESIEFNFKTQLADKTKIVSKTFNIIYKAIEFSLLDAGIVAETNGLAKRWVDLRPIIDNLLAPSRSLSSSVSVTSSLSRSSSLLSVESTSSGMIPSDFPKQRMDNDVDGVGNKTIESITRDLRKFSLASNMSEKESQYKEEIDSEMVKSKRKKYRTSILETMNIKPVLVFDNKSADEDNPFFDTSGIREENLVLGSLPRLSHREHIQQSLTYDHGYNNNNSDIENSTDSNMEATMIAENYRTNSRLLGEDAYMSYHNVSEVSTVANTPNSNLSKGRLVEKLEKAKWEYHAAQESKIPRINTNYSGVKSTNFYTTFEKGDIQIVDGKLTRHNRLRAPTPMSQLLTPVSNRSHHSS</sequence>
<dbReference type="RefSeq" id="XP_003956078.1">
    <property type="nucleotide sequence ID" value="XM_003956029.1"/>
</dbReference>
<dbReference type="STRING" id="1071382.H2ARE3"/>
<dbReference type="FunCoup" id="H2ARE3">
    <property type="interactions" value="64"/>
</dbReference>
<dbReference type="GO" id="GO:0005938">
    <property type="term" value="C:cell cortex"/>
    <property type="evidence" value="ECO:0007669"/>
    <property type="project" value="TreeGrafter"/>
</dbReference>
<evidence type="ECO:0000313" key="3">
    <source>
        <dbReference type="Proteomes" id="UP000005220"/>
    </source>
</evidence>
<dbReference type="GO" id="GO:0005816">
    <property type="term" value="C:spindle pole body"/>
    <property type="evidence" value="ECO:0007669"/>
    <property type="project" value="TreeGrafter"/>
</dbReference>
<dbReference type="PANTHER" id="PTHR37271:SF1">
    <property type="entry name" value="KARYOGAMY PROTEIN KAR9"/>
    <property type="match status" value="1"/>
</dbReference>
<feature type="compositionally biased region" description="Polar residues" evidence="1">
    <location>
        <begin position="679"/>
        <end position="689"/>
    </location>
</feature>
<dbReference type="AlphaFoldDB" id="H2ARE3"/>
<dbReference type="EMBL" id="HE650822">
    <property type="protein sequence ID" value="CCF56943.1"/>
    <property type="molecule type" value="Genomic_DNA"/>
</dbReference>
<dbReference type="InterPro" id="IPR013889">
    <property type="entry name" value="Karyogamy_KAR9"/>
</dbReference>